<reference evidence="2 3" key="1">
    <citation type="submission" date="2019-10" db="EMBL/GenBank/DDBJ databases">
        <title>Complete genome sequence of Erwinia phage Midgardsormr38.</title>
        <authorList>
            <person name="Dislers A."/>
            <person name="Zrelovs N."/>
            <person name="Kazaks A."/>
        </authorList>
    </citation>
    <scope>NUCLEOTIDE SEQUENCE [LARGE SCALE GENOMIC DNA]</scope>
</reference>
<evidence type="ECO:0000313" key="3">
    <source>
        <dbReference type="Proteomes" id="UP000349651"/>
    </source>
</evidence>
<dbReference type="KEGG" id="vg:77943254"/>
<dbReference type="EMBL" id="MN602881">
    <property type="protein sequence ID" value="QGF22013.1"/>
    <property type="molecule type" value="Genomic_DNA"/>
</dbReference>
<sequence>MVDIVFKRRKENSKSRRMRERGEHYAAYKALCDADRAMARKLEAAFTKLSEGCTAKVARAINGPSVRDVKEVEFVTRENPQYRKVNNPYGQHINARQKQRGYSIPLI</sequence>
<dbReference type="RefSeq" id="YP_010667142.1">
    <property type="nucleotide sequence ID" value="NC_070949.1"/>
</dbReference>
<name>A0A5Q2FA04_9CAUD</name>
<accession>A0A5Q2FA04</accession>
<dbReference type="GeneID" id="77943254"/>
<evidence type="ECO:0000313" key="2">
    <source>
        <dbReference type="EMBL" id="QGF22013.1"/>
    </source>
</evidence>
<dbReference type="Proteomes" id="UP000349651">
    <property type="component" value="Segment"/>
</dbReference>
<proteinExistence type="predicted"/>
<keyword evidence="3" id="KW-1185">Reference proteome</keyword>
<feature type="region of interest" description="Disordered" evidence="1">
    <location>
        <begin position="83"/>
        <end position="107"/>
    </location>
</feature>
<evidence type="ECO:0000256" key="1">
    <source>
        <dbReference type="SAM" id="MobiDB-lite"/>
    </source>
</evidence>
<organism evidence="2 3">
    <name type="scientific">Erwinia phage Midgardsormr38</name>
    <dbReference type="NCBI Taxonomy" id="2663326"/>
    <lineage>
        <taxon>Viruses</taxon>
        <taxon>Duplodnaviria</taxon>
        <taxon>Heunggongvirae</taxon>
        <taxon>Uroviricota</taxon>
        <taxon>Caudoviricetes</taxon>
        <taxon>Midgardsormrvirus</taxon>
        <taxon>Midgardsormrvirus midgardsormr38</taxon>
    </lineage>
</organism>
<protein>
    <submittedName>
        <fullName evidence="2">Regulatory protein</fullName>
    </submittedName>
</protein>